<feature type="transmembrane region" description="Helical" evidence="1">
    <location>
        <begin position="96"/>
        <end position="118"/>
    </location>
</feature>
<evidence type="ECO:0000313" key="3">
    <source>
        <dbReference type="Proteomes" id="UP000009168"/>
    </source>
</evidence>
<organism evidence="2 3">
    <name type="scientific">Tetrahymena thermophila (strain SB210)</name>
    <dbReference type="NCBI Taxonomy" id="312017"/>
    <lineage>
        <taxon>Eukaryota</taxon>
        <taxon>Sar</taxon>
        <taxon>Alveolata</taxon>
        <taxon>Ciliophora</taxon>
        <taxon>Intramacronucleata</taxon>
        <taxon>Oligohymenophorea</taxon>
        <taxon>Hymenostomatida</taxon>
        <taxon>Tetrahymenina</taxon>
        <taxon>Tetrahymenidae</taxon>
        <taxon>Tetrahymena</taxon>
    </lineage>
</organism>
<name>I7M9Q2_TETTS</name>
<keyword evidence="1" id="KW-0472">Membrane</keyword>
<dbReference type="Proteomes" id="UP000009168">
    <property type="component" value="Unassembled WGS sequence"/>
</dbReference>
<accession>I7M9Q2</accession>
<dbReference type="GeneID" id="7829419"/>
<dbReference type="InParanoid" id="I7M9Q2"/>
<protein>
    <submittedName>
        <fullName evidence="2">Transmembrane protein, putative</fullName>
    </submittedName>
</protein>
<keyword evidence="1 2" id="KW-0812">Transmembrane</keyword>
<gene>
    <name evidence="2" type="ORF">TTHERM_00729220</name>
</gene>
<dbReference type="EMBL" id="GG662537">
    <property type="protein sequence ID" value="EAS02462.1"/>
    <property type="molecule type" value="Genomic_DNA"/>
</dbReference>
<dbReference type="Pfam" id="PF06961">
    <property type="entry name" value="DUF1294"/>
    <property type="match status" value="1"/>
</dbReference>
<dbReference type="RefSeq" id="XP_001022707.1">
    <property type="nucleotide sequence ID" value="XM_001022707.3"/>
</dbReference>
<dbReference type="KEGG" id="tet:TTHERM_00729220"/>
<keyword evidence="3" id="KW-1185">Reference proteome</keyword>
<dbReference type="AlphaFoldDB" id="I7M9Q2"/>
<evidence type="ECO:0000313" key="2">
    <source>
        <dbReference type="EMBL" id="EAS02462.1"/>
    </source>
</evidence>
<dbReference type="InterPro" id="IPR010718">
    <property type="entry name" value="DUF1294"/>
</dbReference>
<dbReference type="HOGENOM" id="CLU_1405100_0_0_1"/>
<feature type="transmembrane region" description="Helical" evidence="1">
    <location>
        <begin position="138"/>
        <end position="158"/>
    </location>
</feature>
<keyword evidence="1" id="KW-1133">Transmembrane helix</keyword>
<reference evidence="3" key="1">
    <citation type="journal article" date="2006" name="PLoS Biol.">
        <title>Macronuclear genome sequence of the ciliate Tetrahymena thermophila, a model eukaryote.</title>
        <authorList>
            <person name="Eisen J.A."/>
            <person name="Coyne R.S."/>
            <person name="Wu M."/>
            <person name="Wu D."/>
            <person name="Thiagarajan M."/>
            <person name="Wortman J.R."/>
            <person name="Badger J.H."/>
            <person name="Ren Q."/>
            <person name="Amedeo P."/>
            <person name="Jones K.M."/>
            <person name="Tallon L.J."/>
            <person name="Delcher A.L."/>
            <person name="Salzberg S.L."/>
            <person name="Silva J.C."/>
            <person name="Haas B.J."/>
            <person name="Majoros W.H."/>
            <person name="Farzad M."/>
            <person name="Carlton J.M."/>
            <person name="Smith R.K. Jr."/>
            <person name="Garg J."/>
            <person name="Pearlman R.E."/>
            <person name="Karrer K.M."/>
            <person name="Sun L."/>
            <person name="Manning G."/>
            <person name="Elde N.C."/>
            <person name="Turkewitz A.P."/>
            <person name="Asai D.J."/>
            <person name="Wilkes D.E."/>
            <person name="Wang Y."/>
            <person name="Cai H."/>
            <person name="Collins K."/>
            <person name="Stewart B.A."/>
            <person name="Lee S.R."/>
            <person name="Wilamowska K."/>
            <person name="Weinberg Z."/>
            <person name="Ruzzo W.L."/>
            <person name="Wloga D."/>
            <person name="Gaertig J."/>
            <person name="Frankel J."/>
            <person name="Tsao C.-C."/>
            <person name="Gorovsky M.A."/>
            <person name="Keeling P.J."/>
            <person name="Waller R.F."/>
            <person name="Patron N.J."/>
            <person name="Cherry J.M."/>
            <person name="Stover N.A."/>
            <person name="Krieger C.J."/>
            <person name="del Toro C."/>
            <person name="Ryder H.F."/>
            <person name="Williamson S.C."/>
            <person name="Barbeau R.A."/>
            <person name="Hamilton E.P."/>
            <person name="Orias E."/>
        </authorList>
    </citation>
    <scope>NUCLEOTIDE SEQUENCE [LARGE SCALE GENOMIC DNA]</scope>
    <source>
        <strain evidence="3">SB210</strain>
    </source>
</reference>
<proteinExistence type="predicted"/>
<evidence type="ECO:0000256" key="1">
    <source>
        <dbReference type="SAM" id="Phobius"/>
    </source>
</evidence>
<sequence length="194" mass="22391">MNKVILDRFICDQKFRLISSDNIIKSIIDKSKKQTKSNKFISKGKDNIFPNQTIKSSLTNINQSLTIFHLGITNPATYILQIKITLTDMNFQLSDIVCILLGFYMILVNLVTFFTFGYDKFVSLFARSKNYRRISEKFLIRLIKVGGLCGAKCAMILFNHKTSKKSFQINSDSLTIRLYNFSLISLYYIARYAD</sequence>